<dbReference type="Pfam" id="PF08830">
    <property type="entry name" value="DUF1806"/>
    <property type="match status" value="1"/>
</dbReference>
<organism evidence="1 2">
    <name type="scientific">Alicyclobacillus cellulosilyticus</name>
    <dbReference type="NCBI Taxonomy" id="1003997"/>
    <lineage>
        <taxon>Bacteria</taxon>
        <taxon>Bacillati</taxon>
        <taxon>Bacillota</taxon>
        <taxon>Bacilli</taxon>
        <taxon>Bacillales</taxon>
        <taxon>Alicyclobacillaceae</taxon>
        <taxon>Alicyclobacillus</taxon>
    </lineage>
</organism>
<evidence type="ECO:0000313" key="1">
    <source>
        <dbReference type="EMBL" id="GGJ12455.1"/>
    </source>
</evidence>
<dbReference type="RefSeq" id="WP_188883154.1">
    <property type="nucleotide sequence ID" value="NZ_BMOY01000045.1"/>
</dbReference>
<comment type="caution">
    <text evidence="1">The sequence shown here is derived from an EMBL/GenBank/DDBJ whole genome shotgun (WGS) entry which is preliminary data.</text>
</comment>
<keyword evidence="2" id="KW-1185">Reference proteome</keyword>
<evidence type="ECO:0008006" key="3">
    <source>
        <dbReference type="Google" id="ProtNLM"/>
    </source>
</evidence>
<dbReference type="Proteomes" id="UP000637695">
    <property type="component" value="Unassembled WGS sequence"/>
</dbReference>
<dbReference type="InterPro" id="IPR036492">
    <property type="entry name" value="YojF_sf"/>
</dbReference>
<reference evidence="1" key="2">
    <citation type="submission" date="2020-09" db="EMBL/GenBank/DDBJ databases">
        <authorList>
            <person name="Sun Q."/>
            <person name="Ohkuma M."/>
        </authorList>
    </citation>
    <scope>NUCLEOTIDE SEQUENCE</scope>
    <source>
        <strain evidence="1">JCM 18487</strain>
    </source>
</reference>
<dbReference type="EMBL" id="BMOY01000045">
    <property type="protein sequence ID" value="GGJ12455.1"/>
    <property type="molecule type" value="Genomic_DNA"/>
</dbReference>
<accession>A0A917NMS3</accession>
<sequence length="124" mass="13620">MQPIEIAAVQRALDEFAQQDVYLHLETTNGAYAALRNEAPMAVCAYIRNGRIRYERGRITGSGPYRVGLKLADGWVYAEGLTDWELDAQGRLLLAGHDGEGRLAVALQLSRHPFPVGGLGEAKR</sequence>
<dbReference type="Gene3D" id="2.70.180.10">
    <property type="entry name" value="Hypothetical protein YojF"/>
    <property type="match status" value="1"/>
</dbReference>
<dbReference type="AlphaFoldDB" id="A0A917NMS3"/>
<dbReference type="SUPFAM" id="SSF89442">
    <property type="entry name" value="Hypothetical protein YojF"/>
    <property type="match status" value="1"/>
</dbReference>
<proteinExistence type="predicted"/>
<reference evidence="1" key="1">
    <citation type="journal article" date="2014" name="Int. J. Syst. Evol. Microbiol.">
        <title>Complete genome sequence of Corynebacterium casei LMG S-19264T (=DSM 44701T), isolated from a smear-ripened cheese.</title>
        <authorList>
            <consortium name="US DOE Joint Genome Institute (JGI-PGF)"/>
            <person name="Walter F."/>
            <person name="Albersmeier A."/>
            <person name="Kalinowski J."/>
            <person name="Ruckert C."/>
        </authorList>
    </citation>
    <scope>NUCLEOTIDE SEQUENCE</scope>
    <source>
        <strain evidence="1">JCM 18487</strain>
    </source>
</reference>
<protein>
    <recommendedName>
        <fullName evidence="3">DUF1806 family protein</fullName>
    </recommendedName>
</protein>
<gene>
    <name evidence="1" type="ORF">GCM10010885_22300</name>
</gene>
<name>A0A917NMS3_9BACL</name>
<evidence type="ECO:0000313" key="2">
    <source>
        <dbReference type="Proteomes" id="UP000637695"/>
    </source>
</evidence>
<dbReference type="InterPro" id="IPR014934">
    <property type="entry name" value="DUF1806"/>
</dbReference>